<gene>
    <name evidence="1" type="ORF">NDU88_004800</name>
</gene>
<sequence length="103" mass="11211">MFIPHTRVHPLFTQGRGIMEPAQPWHTLKYHTGDKGAVPCVSTMRRLLASTRGLRCSRPSVGAARLFSSPDQRAAGTDVVECLRGMKGVPWPPGSNTCAVKGR</sequence>
<keyword evidence="2" id="KW-1185">Reference proteome</keyword>
<proteinExistence type="predicted"/>
<name>A0AAV7SJZ0_PLEWA</name>
<accession>A0AAV7SJZ0</accession>
<dbReference type="Proteomes" id="UP001066276">
    <property type="component" value="Chromosome 4_2"/>
</dbReference>
<protein>
    <submittedName>
        <fullName evidence="1">Uncharacterized protein</fullName>
    </submittedName>
</protein>
<evidence type="ECO:0000313" key="2">
    <source>
        <dbReference type="Proteomes" id="UP001066276"/>
    </source>
</evidence>
<reference evidence="1" key="1">
    <citation type="journal article" date="2022" name="bioRxiv">
        <title>Sequencing and chromosome-scale assembly of the giantPleurodeles waltlgenome.</title>
        <authorList>
            <person name="Brown T."/>
            <person name="Elewa A."/>
            <person name="Iarovenko S."/>
            <person name="Subramanian E."/>
            <person name="Araus A.J."/>
            <person name="Petzold A."/>
            <person name="Susuki M."/>
            <person name="Suzuki K.-i.T."/>
            <person name="Hayashi T."/>
            <person name="Toyoda A."/>
            <person name="Oliveira C."/>
            <person name="Osipova E."/>
            <person name="Leigh N.D."/>
            <person name="Simon A."/>
            <person name="Yun M.H."/>
        </authorList>
    </citation>
    <scope>NUCLEOTIDE SEQUENCE</scope>
    <source>
        <strain evidence="1">20211129_DDA</strain>
        <tissue evidence="1">Liver</tissue>
    </source>
</reference>
<evidence type="ECO:0000313" key="1">
    <source>
        <dbReference type="EMBL" id="KAJ1164360.1"/>
    </source>
</evidence>
<dbReference type="AlphaFoldDB" id="A0AAV7SJZ0"/>
<comment type="caution">
    <text evidence="1">The sequence shown here is derived from an EMBL/GenBank/DDBJ whole genome shotgun (WGS) entry which is preliminary data.</text>
</comment>
<organism evidence="1 2">
    <name type="scientific">Pleurodeles waltl</name>
    <name type="common">Iberian ribbed newt</name>
    <dbReference type="NCBI Taxonomy" id="8319"/>
    <lineage>
        <taxon>Eukaryota</taxon>
        <taxon>Metazoa</taxon>
        <taxon>Chordata</taxon>
        <taxon>Craniata</taxon>
        <taxon>Vertebrata</taxon>
        <taxon>Euteleostomi</taxon>
        <taxon>Amphibia</taxon>
        <taxon>Batrachia</taxon>
        <taxon>Caudata</taxon>
        <taxon>Salamandroidea</taxon>
        <taxon>Salamandridae</taxon>
        <taxon>Pleurodelinae</taxon>
        <taxon>Pleurodeles</taxon>
    </lineage>
</organism>
<dbReference type="EMBL" id="JANPWB010000008">
    <property type="protein sequence ID" value="KAJ1164360.1"/>
    <property type="molecule type" value="Genomic_DNA"/>
</dbReference>